<dbReference type="OrthoDB" id="10257049at2759"/>
<sequence length="131" mass="14541">MTRACGELGSNSSMYWKKTPFASCSSISSRPQYHIQDDKSQITTEHRPKLDPALDKLLICGHEIAANPADLKIKDQDLFVTSYPNVLDSDSSDAIESDSSFTTKFEVGERITEFAAVTYNGKIYHGAWQSS</sequence>
<organism evidence="2 3">
    <name type="scientific">Botryotinia narcissicola</name>
    <dbReference type="NCBI Taxonomy" id="278944"/>
    <lineage>
        <taxon>Eukaryota</taxon>
        <taxon>Fungi</taxon>
        <taxon>Dikarya</taxon>
        <taxon>Ascomycota</taxon>
        <taxon>Pezizomycotina</taxon>
        <taxon>Leotiomycetes</taxon>
        <taxon>Helotiales</taxon>
        <taxon>Sclerotiniaceae</taxon>
        <taxon>Botryotinia</taxon>
    </lineage>
</organism>
<comment type="caution">
    <text evidence="2">The sequence shown here is derived from an EMBL/GenBank/DDBJ whole genome shotgun (WGS) entry which is preliminary data.</text>
</comment>
<evidence type="ECO:0000256" key="1">
    <source>
        <dbReference type="SAM" id="MobiDB-lite"/>
    </source>
</evidence>
<dbReference type="STRING" id="278944.A0A4Z1JFT7"/>
<evidence type="ECO:0000313" key="3">
    <source>
        <dbReference type="Proteomes" id="UP000297452"/>
    </source>
</evidence>
<evidence type="ECO:0000313" key="2">
    <source>
        <dbReference type="EMBL" id="TGO67817.1"/>
    </source>
</evidence>
<keyword evidence="3" id="KW-1185">Reference proteome</keyword>
<gene>
    <name evidence="2" type="ORF">BOTNAR_0035g00260</name>
</gene>
<protein>
    <submittedName>
        <fullName evidence="2">Uncharacterized protein</fullName>
    </submittedName>
</protein>
<dbReference type="EMBL" id="PQXJ01000035">
    <property type="protein sequence ID" value="TGO67817.1"/>
    <property type="molecule type" value="Genomic_DNA"/>
</dbReference>
<feature type="region of interest" description="Disordered" evidence="1">
    <location>
        <begin position="25"/>
        <end position="46"/>
    </location>
</feature>
<dbReference type="Proteomes" id="UP000297452">
    <property type="component" value="Unassembled WGS sequence"/>
</dbReference>
<reference evidence="2 3" key="1">
    <citation type="submission" date="2017-12" db="EMBL/GenBank/DDBJ databases">
        <title>Comparative genomics of Botrytis spp.</title>
        <authorList>
            <person name="Valero-Jimenez C.A."/>
            <person name="Tapia P."/>
            <person name="Veloso J."/>
            <person name="Silva-Moreno E."/>
            <person name="Staats M."/>
            <person name="Valdes J.H."/>
            <person name="Van Kan J.A.L."/>
        </authorList>
    </citation>
    <scope>NUCLEOTIDE SEQUENCE [LARGE SCALE GENOMIC DNA]</scope>
    <source>
        <strain evidence="2 3">MUCL2120</strain>
    </source>
</reference>
<proteinExistence type="predicted"/>
<feature type="compositionally biased region" description="Basic and acidic residues" evidence="1">
    <location>
        <begin position="35"/>
        <end position="46"/>
    </location>
</feature>
<name>A0A4Z1JFT7_9HELO</name>
<accession>A0A4Z1JFT7</accession>
<dbReference type="AlphaFoldDB" id="A0A4Z1JFT7"/>
<dbReference type="Gene3D" id="3.90.180.10">
    <property type="entry name" value="Medium-chain alcohol dehydrogenases, catalytic domain"/>
    <property type="match status" value="1"/>
</dbReference>